<evidence type="ECO:0008006" key="4">
    <source>
        <dbReference type="Google" id="ProtNLM"/>
    </source>
</evidence>
<evidence type="ECO:0000256" key="1">
    <source>
        <dbReference type="SAM" id="MobiDB-lite"/>
    </source>
</evidence>
<organism evidence="2 3">
    <name type="scientific">Paenibacillus thiaminolyticus</name>
    <name type="common">Bacillus thiaminolyticus</name>
    <dbReference type="NCBI Taxonomy" id="49283"/>
    <lineage>
        <taxon>Bacteria</taxon>
        <taxon>Bacillati</taxon>
        <taxon>Bacillota</taxon>
        <taxon>Bacilli</taxon>
        <taxon>Bacillales</taxon>
        <taxon>Paenibacillaceae</taxon>
        <taxon>Paenibacillus</taxon>
    </lineage>
</organism>
<accession>A0A3A3GER8</accession>
<sequence length="93" mass="10663">MDPSDHEIEHNHTDVSTVQSQRNDLTAEEFPEGPYGASIESESLGKSTAWRKGQHGPRPYGNENLKLHQGLKRNYPDEDLMTEDSQRERIEDE</sequence>
<reference evidence="2 3" key="1">
    <citation type="submission" date="2018-09" db="EMBL/GenBank/DDBJ databases">
        <title>Paenibacillus SK2017-BO5.</title>
        <authorList>
            <person name="Piskunova J.V."/>
            <person name="Dubiley S.A."/>
            <person name="Severinov K.V."/>
        </authorList>
    </citation>
    <scope>NUCLEOTIDE SEQUENCE [LARGE SCALE GENOMIC DNA]</scope>
    <source>
        <strain evidence="2 3">BO5</strain>
    </source>
</reference>
<feature type="compositionally biased region" description="Basic and acidic residues" evidence="1">
    <location>
        <begin position="1"/>
        <end position="13"/>
    </location>
</feature>
<protein>
    <recommendedName>
        <fullName evidence="4">Cytosolic protein</fullName>
    </recommendedName>
</protein>
<dbReference type="OrthoDB" id="2376226at2"/>
<feature type="compositionally biased region" description="Polar residues" evidence="1">
    <location>
        <begin position="14"/>
        <end position="24"/>
    </location>
</feature>
<gene>
    <name evidence="2" type="ORF">DQX05_26430</name>
</gene>
<dbReference type="AlphaFoldDB" id="A0A3A3GER8"/>
<name>A0A3A3GER8_PANTH</name>
<comment type="caution">
    <text evidence="2">The sequence shown here is derived from an EMBL/GenBank/DDBJ whole genome shotgun (WGS) entry which is preliminary data.</text>
</comment>
<dbReference type="Proteomes" id="UP000266177">
    <property type="component" value="Unassembled WGS sequence"/>
</dbReference>
<evidence type="ECO:0000313" key="2">
    <source>
        <dbReference type="EMBL" id="RJG19080.1"/>
    </source>
</evidence>
<feature type="compositionally biased region" description="Basic and acidic residues" evidence="1">
    <location>
        <begin position="84"/>
        <end position="93"/>
    </location>
</feature>
<feature type="region of interest" description="Disordered" evidence="1">
    <location>
        <begin position="1"/>
        <end position="93"/>
    </location>
</feature>
<proteinExistence type="predicted"/>
<dbReference type="RefSeq" id="WP_119796292.1">
    <property type="nucleotide sequence ID" value="NZ_QYZD01000040.1"/>
</dbReference>
<evidence type="ECO:0000313" key="3">
    <source>
        <dbReference type="Proteomes" id="UP000266177"/>
    </source>
</evidence>
<dbReference type="EMBL" id="QYZD01000040">
    <property type="protein sequence ID" value="RJG19080.1"/>
    <property type="molecule type" value="Genomic_DNA"/>
</dbReference>